<dbReference type="Pfam" id="PF00144">
    <property type="entry name" value="Beta-lactamase"/>
    <property type="match status" value="1"/>
</dbReference>
<organism evidence="4 5">
    <name type="scientific">Candidatus Obscuribacter phosphatis</name>
    <dbReference type="NCBI Taxonomy" id="1906157"/>
    <lineage>
        <taxon>Bacteria</taxon>
        <taxon>Bacillati</taxon>
        <taxon>Candidatus Melainabacteria</taxon>
        <taxon>Candidatus Obscuribacterales</taxon>
        <taxon>Candidatus Obscuribacteraceae</taxon>
        <taxon>Candidatus Obscuribacter</taxon>
    </lineage>
</organism>
<feature type="signal peptide" evidence="2">
    <location>
        <begin position="1"/>
        <end position="37"/>
    </location>
</feature>
<keyword evidence="2" id="KW-0732">Signal</keyword>
<dbReference type="InterPro" id="IPR012338">
    <property type="entry name" value="Beta-lactam/transpept-like"/>
</dbReference>
<dbReference type="InterPro" id="IPR050491">
    <property type="entry name" value="AmpC-like"/>
</dbReference>
<dbReference type="AlphaFoldDB" id="A0A8J7P9G1"/>
<dbReference type="Gene3D" id="3.40.710.10">
    <property type="entry name" value="DD-peptidase/beta-lactamase superfamily"/>
    <property type="match status" value="1"/>
</dbReference>
<sequence>MRPSTTKRAFSFSLLSLALLASGMSWFSGFASHKAHAQNVAAAQRPEPSAAEMASRLAAIDAMVIRRMQMFNVPAYVLAIVKDGRTVFQKAYGYADLEKNIPATTDTVFGLASVTKSFTGVTLLSLVDKGLVNLDDPLDKYVDGLEGPYRKLPVRWVASMAAGVPSQLSREVPWDKELEILNSTPLASEPGSQYLYSNFSYRLVGSVIAKAYGKHYLEAVRETILQPLGMSSTATTVIMEPTGRVAQAYGDGQGQGQLHPVSYKNPAVTTAAGMLASTSNDMIKYANGLLSRQILSPRAYQLLWYERPPLTTGEPNKWAFGFAAATNQAIGGFHQVSWNGGTPGVASLLILVPEKNYGLVALSNLRKHDVYEIGKTAHRLFFTGAEGQPEPPAQPQVIVPGED</sequence>
<gene>
    <name evidence="4" type="ORF">J0M35_17105</name>
</gene>
<evidence type="ECO:0000313" key="4">
    <source>
        <dbReference type="EMBL" id="MBN8662089.1"/>
    </source>
</evidence>
<reference evidence="4" key="1">
    <citation type="submission" date="2021-02" db="EMBL/GenBank/DDBJ databases">
        <title>Genome-Resolved Metagenomics of a Microbial Community Performing Photosynthetic Biological Nutrient Removal.</title>
        <authorList>
            <person name="Mcdaniel E.A."/>
        </authorList>
    </citation>
    <scope>NUCLEOTIDE SEQUENCE</scope>
    <source>
        <strain evidence="4">UWPOB_OBS1</strain>
    </source>
</reference>
<dbReference type="EMBL" id="JAFLCK010000030">
    <property type="protein sequence ID" value="MBN8662089.1"/>
    <property type="molecule type" value="Genomic_DNA"/>
</dbReference>
<dbReference type="InterPro" id="IPR001466">
    <property type="entry name" value="Beta-lactam-related"/>
</dbReference>
<dbReference type="SUPFAM" id="SSF56601">
    <property type="entry name" value="beta-lactamase/transpeptidase-like"/>
    <property type="match status" value="1"/>
</dbReference>
<evidence type="ECO:0000256" key="1">
    <source>
        <dbReference type="SAM" id="MobiDB-lite"/>
    </source>
</evidence>
<dbReference type="PANTHER" id="PTHR46825:SF9">
    <property type="entry name" value="BETA-LACTAMASE-RELATED DOMAIN-CONTAINING PROTEIN"/>
    <property type="match status" value="1"/>
</dbReference>
<comment type="caution">
    <text evidence="4">The sequence shown here is derived from an EMBL/GenBank/DDBJ whole genome shotgun (WGS) entry which is preliminary data.</text>
</comment>
<dbReference type="PANTHER" id="PTHR46825">
    <property type="entry name" value="D-ALANYL-D-ALANINE-CARBOXYPEPTIDASE/ENDOPEPTIDASE AMPH"/>
    <property type="match status" value="1"/>
</dbReference>
<dbReference type="Proteomes" id="UP000664277">
    <property type="component" value="Unassembled WGS sequence"/>
</dbReference>
<protein>
    <submittedName>
        <fullName evidence="4">Beta-lactamase family protein</fullName>
    </submittedName>
</protein>
<feature type="domain" description="Beta-lactamase-related" evidence="3">
    <location>
        <begin position="61"/>
        <end position="368"/>
    </location>
</feature>
<proteinExistence type="predicted"/>
<evidence type="ECO:0000256" key="2">
    <source>
        <dbReference type="SAM" id="SignalP"/>
    </source>
</evidence>
<evidence type="ECO:0000313" key="5">
    <source>
        <dbReference type="Proteomes" id="UP000664277"/>
    </source>
</evidence>
<evidence type="ECO:0000259" key="3">
    <source>
        <dbReference type="Pfam" id="PF00144"/>
    </source>
</evidence>
<feature type="region of interest" description="Disordered" evidence="1">
    <location>
        <begin position="384"/>
        <end position="403"/>
    </location>
</feature>
<feature type="chain" id="PRO_5035296828" evidence="2">
    <location>
        <begin position="38"/>
        <end position="403"/>
    </location>
</feature>
<name>A0A8J7P9G1_9BACT</name>
<accession>A0A8J7P9G1</accession>